<dbReference type="OrthoDB" id="74764at2759"/>
<reference evidence="4 5" key="1">
    <citation type="submission" date="2013-03" db="EMBL/GenBank/DDBJ databases">
        <title>The Genome Sequence of Capronia coronata CBS 617.96.</title>
        <authorList>
            <consortium name="The Broad Institute Genomics Platform"/>
            <person name="Cuomo C."/>
            <person name="de Hoog S."/>
            <person name="Gorbushina A."/>
            <person name="Walker B."/>
            <person name="Young S.K."/>
            <person name="Zeng Q."/>
            <person name="Gargeya S."/>
            <person name="Fitzgerald M."/>
            <person name="Haas B."/>
            <person name="Abouelleil A."/>
            <person name="Allen A.W."/>
            <person name="Alvarado L."/>
            <person name="Arachchi H.M."/>
            <person name="Berlin A.M."/>
            <person name="Chapman S.B."/>
            <person name="Gainer-Dewar J."/>
            <person name="Goldberg J."/>
            <person name="Griggs A."/>
            <person name="Gujja S."/>
            <person name="Hansen M."/>
            <person name="Howarth C."/>
            <person name="Imamovic A."/>
            <person name="Ireland A."/>
            <person name="Larimer J."/>
            <person name="McCowan C."/>
            <person name="Murphy C."/>
            <person name="Pearson M."/>
            <person name="Poon T.W."/>
            <person name="Priest M."/>
            <person name="Roberts A."/>
            <person name="Saif S."/>
            <person name="Shea T."/>
            <person name="Sisk P."/>
            <person name="Sykes S."/>
            <person name="Wortman J."/>
            <person name="Nusbaum C."/>
            <person name="Birren B."/>
        </authorList>
    </citation>
    <scope>NUCLEOTIDE SEQUENCE [LARGE SCALE GENOMIC DNA]</scope>
    <source>
        <strain evidence="4 5">CBS 617.96</strain>
    </source>
</reference>
<evidence type="ECO:0000256" key="2">
    <source>
        <dbReference type="SAM" id="SignalP"/>
    </source>
</evidence>
<proteinExistence type="predicted"/>
<feature type="domain" description="DUF1996" evidence="3">
    <location>
        <begin position="37"/>
        <end position="266"/>
    </location>
</feature>
<gene>
    <name evidence="4" type="ORF">A1O1_00583</name>
</gene>
<dbReference type="AlphaFoldDB" id="W9Z1L9"/>
<feature type="compositionally biased region" description="Low complexity" evidence="1">
    <location>
        <begin position="531"/>
        <end position="549"/>
    </location>
</feature>
<dbReference type="GeneID" id="19155489"/>
<feature type="region of interest" description="Disordered" evidence="1">
    <location>
        <begin position="531"/>
        <end position="551"/>
    </location>
</feature>
<accession>W9Z1L9</accession>
<dbReference type="Proteomes" id="UP000019484">
    <property type="component" value="Unassembled WGS sequence"/>
</dbReference>
<dbReference type="eggNOG" id="KOG1216">
    <property type="taxonomic scope" value="Eukaryota"/>
</dbReference>
<sequence>MKSLPLFLPIWLLALHPQLSFAYWRMACSVSQTARADPILNPGGVSGHGHKFAGGSNVNENSDHASLLTSTCSSCEVQKDTSAYWTPQLYFAHANGSFEEVPNYGMTVYYVGRGGNATNTVPFPTDFRMITGDTRLRSYDTSTLTYMNTRPVADRVSFRCINEANNIPETHYIDQTDCVNGLRAQVNFQSCWDGVNNYLDNSAHVAYLSNIDSGECPPTHPVSIPGLFFEVLYMTNSVDQSAGGEFVFSNGDPTGFGFHGDFMNGWDMDVQTDAVENCLYTDNDGVVTACPYLTPSDDVNFPRTCPEQPSLFDEPIHGMIDALPGCNPITPGPALAPQVVCPLNSHSPNGAGTSSASVAASTGLSSSILDSTTSATSTSETASSAIASLSTPATSLTLSTTTPAALTISISPTSSSSQISTSSSYGVSSTLSTSELIPTSTSGPIDASSSDVLPTSATSLAPALSSAPLSTSVSDPLVTSTSDLIPTSSALGDPSATGISGDPFWLTGLRSGWSWRTPGGVFVQVSSTDSSATAASSSSDPGSILSTPSDSLQTTSVTAGAIGVSSTGSEVSSMITPGLTSSLSPQSEVTTTVTITDFVTLTVTVGSSAPATPGNFVAVTSNTLTPSVAVAPGENQATTSVQLGTTVTPLSSALSIPASAVTLSPGSSGDGVSNIVTVITATTIIPGSTIVESGTTISVEQSTATQPVSVLSSAGNFYTITGSTTTTFLSFDASSTVAPSAVTQAGSTFSVAGTFYTITGSTYTTFVSIGGSDTGLAGGQGTQPTSVPTPDGTMYTITESTYTTFFSAEDSSSSTEGTSTTTIISTTTLYTTVLPTSTRTLSAAFSQSTAAGNTTLTTVTSAPAGEFFASGSSSSTFASSSVSAESVPSCSNLSGTSGEGCPPSSITSSVPVSDDGVATAFVTVIEPITDEVTSTVDTTLTLSSATADTTFFTIRGRKVRFTGR</sequence>
<feature type="chain" id="PRO_5004935143" description="DUF1996 domain-containing protein" evidence="2">
    <location>
        <begin position="23"/>
        <end position="964"/>
    </location>
</feature>
<dbReference type="PANTHER" id="PTHR43662:SF3">
    <property type="entry name" value="DOMAIN PROTEIN, PUTATIVE (AFU_ORTHOLOGUE AFUA_6G11970)-RELATED"/>
    <property type="match status" value="1"/>
</dbReference>
<evidence type="ECO:0000256" key="1">
    <source>
        <dbReference type="SAM" id="MobiDB-lite"/>
    </source>
</evidence>
<dbReference type="InterPro" id="IPR018535">
    <property type="entry name" value="DUF1996"/>
</dbReference>
<evidence type="ECO:0000313" key="4">
    <source>
        <dbReference type="EMBL" id="EXJ95461.1"/>
    </source>
</evidence>
<protein>
    <recommendedName>
        <fullName evidence="3">DUF1996 domain-containing protein</fullName>
    </recommendedName>
</protein>
<organism evidence="4 5">
    <name type="scientific">Capronia coronata CBS 617.96</name>
    <dbReference type="NCBI Taxonomy" id="1182541"/>
    <lineage>
        <taxon>Eukaryota</taxon>
        <taxon>Fungi</taxon>
        <taxon>Dikarya</taxon>
        <taxon>Ascomycota</taxon>
        <taxon>Pezizomycotina</taxon>
        <taxon>Eurotiomycetes</taxon>
        <taxon>Chaetothyriomycetidae</taxon>
        <taxon>Chaetothyriales</taxon>
        <taxon>Herpotrichiellaceae</taxon>
        <taxon>Capronia</taxon>
    </lineage>
</organism>
<feature type="signal peptide" evidence="2">
    <location>
        <begin position="1"/>
        <end position="22"/>
    </location>
</feature>
<evidence type="ECO:0000313" key="5">
    <source>
        <dbReference type="Proteomes" id="UP000019484"/>
    </source>
</evidence>
<dbReference type="EMBL" id="AMWN01000001">
    <property type="protein sequence ID" value="EXJ95461.1"/>
    <property type="molecule type" value="Genomic_DNA"/>
</dbReference>
<keyword evidence="2" id="KW-0732">Signal</keyword>
<evidence type="ECO:0000259" key="3">
    <source>
        <dbReference type="Pfam" id="PF09362"/>
    </source>
</evidence>
<dbReference type="PANTHER" id="PTHR43662">
    <property type="match status" value="1"/>
</dbReference>
<name>W9Z1L9_9EURO</name>
<keyword evidence="5" id="KW-1185">Reference proteome</keyword>
<dbReference type="HOGENOM" id="CLU_014529_0_0_1"/>
<dbReference type="Pfam" id="PF09362">
    <property type="entry name" value="DUF1996"/>
    <property type="match status" value="1"/>
</dbReference>
<comment type="caution">
    <text evidence="4">The sequence shown here is derived from an EMBL/GenBank/DDBJ whole genome shotgun (WGS) entry which is preliminary data.</text>
</comment>
<dbReference type="RefSeq" id="XP_007719690.1">
    <property type="nucleotide sequence ID" value="XM_007721500.1"/>
</dbReference>
<feature type="region of interest" description="Disordered" evidence="1">
    <location>
        <begin position="888"/>
        <end position="909"/>
    </location>
</feature>